<organism evidence="3 4">
    <name type="scientific">Cytospora leucostoma</name>
    <dbReference type="NCBI Taxonomy" id="1230097"/>
    <lineage>
        <taxon>Eukaryota</taxon>
        <taxon>Fungi</taxon>
        <taxon>Dikarya</taxon>
        <taxon>Ascomycota</taxon>
        <taxon>Pezizomycotina</taxon>
        <taxon>Sordariomycetes</taxon>
        <taxon>Sordariomycetidae</taxon>
        <taxon>Diaporthales</taxon>
        <taxon>Cytosporaceae</taxon>
        <taxon>Cytospora</taxon>
    </lineage>
</organism>
<evidence type="ECO:0000256" key="1">
    <source>
        <dbReference type="SAM" id="Coils"/>
    </source>
</evidence>
<dbReference type="OrthoDB" id="441210at2759"/>
<dbReference type="AlphaFoldDB" id="A0A423WX66"/>
<reference evidence="3 4" key="1">
    <citation type="submission" date="2015-09" db="EMBL/GenBank/DDBJ databases">
        <title>Host preference determinants of Valsa canker pathogens revealed by comparative genomics.</title>
        <authorList>
            <person name="Yin Z."/>
            <person name="Huang L."/>
        </authorList>
    </citation>
    <scope>NUCLEOTIDE SEQUENCE [LARGE SCALE GENOMIC DNA]</scope>
    <source>
        <strain evidence="3 4">SXYLt</strain>
    </source>
</reference>
<evidence type="ECO:0000313" key="3">
    <source>
        <dbReference type="EMBL" id="ROW08097.1"/>
    </source>
</evidence>
<name>A0A423WX66_9PEZI</name>
<keyword evidence="4" id="KW-1185">Reference proteome</keyword>
<dbReference type="Proteomes" id="UP000285146">
    <property type="component" value="Unassembled WGS sequence"/>
</dbReference>
<feature type="region of interest" description="Disordered" evidence="2">
    <location>
        <begin position="153"/>
        <end position="184"/>
    </location>
</feature>
<evidence type="ECO:0000313" key="4">
    <source>
        <dbReference type="Proteomes" id="UP000285146"/>
    </source>
</evidence>
<comment type="caution">
    <text evidence="3">The sequence shown here is derived from an EMBL/GenBank/DDBJ whole genome shotgun (WGS) entry which is preliminary data.</text>
</comment>
<gene>
    <name evidence="3" type="ORF">VPNG_06135</name>
</gene>
<dbReference type="InParanoid" id="A0A423WX66"/>
<keyword evidence="1" id="KW-0175">Coiled coil</keyword>
<feature type="coiled-coil region" evidence="1">
    <location>
        <begin position="5"/>
        <end position="39"/>
    </location>
</feature>
<accession>A0A423WX66</accession>
<protein>
    <submittedName>
        <fullName evidence="3">Uncharacterized protein</fullName>
    </submittedName>
</protein>
<dbReference type="STRING" id="1230097.A0A423WX66"/>
<dbReference type="EMBL" id="LKEB01000036">
    <property type="protein sequence ID" value="ROW08097.1"/>
    <property type="molecule type" value="Genomic_DNA"/>
</dbReference>
<sequence length="236" mass="25670">MALDQDNLRRKNDELNQAYKDKSRKLLQTQELYDKLKRRAMLGQIQDAASDAVDTTLHGGVIRGVHQPYHVDVQDGYQQQFGTPMRPAHYAGNFDRSGIMPPPARMVTQDMREGTWDRQLPQQANIPVTPSTHRQRPGPDGFGISAVPGLVAGTPVALHGSGQLRQPPPEMQHNEHTSTDSFTGIGLSSRLKASQASGKNGTFVPAARPHVAQRSGAPALGVMRQTGIGPNIHPAV</sequence>
<evidence type="ECO:0000256" key="2">
    <source>
        <dbReference type="SAM" id="MobiDB-lite"/>
    </source>
</evidence>
<proteinExistence type="predicted"/>